<protein>
    <submittedName>
        <fullName evidence="1">Uncharacterized protein</fullName>
    </submittedName>
</protein>
<accession>A0ACB7TCZ4</accession>
<gene>
    <name evidence="1" type="ORF">HPB50_000448</name>
</gene>
<evidence type="ECO:0000313" key="1">
    <source>
        <dbReference type="EMBL" id="KAH6943894.1"/>
    </source>
</evidence>
<reference evidence="1" key="1">
    <citation type="submission" date="2020-05" db="EMBL/GenBank/DDBJ databases">
        <title>Large-scale comparative analyses of tick genomes elucidate their genetic diversity and vector capacities.</title>
        <authorList>
            <person name="Jia N."/>
            <person name="Wang J."/>
            <person name="Shi W."/>
            <person name="Du L."/>
            <person name="Sun Y."/>
            <person name="Zhan W."/>
            <person name="Jiang J."/>
            <person name="Wang Q."/>
            <person name="Zhang B."/>
            <person name="Ji P."/>
            <person name="Sakyi L.B."/>
            <person name="Cui X."/>
            <person name="Yuan T."/>
            <person name="Jiang B."/>
            <person name="Yang W."/>
            <person name="Lam T.T.-Y."/>
            <person name="Chang Q."/>
            <person name="Ding S."/>
            <person name="Wang X."/>
            <person name="Zhu J."/>
            <person name="Ruan X."/>
            <person name="Zhao L."/>
            <person name="Wei J."/>
            <person name="Que T."/>
            <person name="Du C."/>
            <person name="Cheng J."/>
            <person name="Dai P."/>
            <person name="Han X."/>
            <person name="Huang E."/>
            <person name="Gao Y."/>
            <person name="Liu J."/>
            <person name="Shao H."/>
            <person name="Ye R."/>
            <person name="Li L."/>
            <person name="Wei W."/>
            <person name="Wang X."/>
            <person name="Wang C."/>
            <person name="Yang T."/>
            <person name="Huo Q."/>
            <person name="Li W."/>
            <person name="Guo W."/>
            <person name="Chen H."/>
            <person name="Zhou L."/>
            <person name="Ni X."/>
            <person name="Tian J."/>
            <person name="Zhou Y."/>
            <person name="Sheng Y."/>
            <person name="Liu T."/>
            <person name="Pan Y."/>
            <person name="Xia L."/>
            <person name="Li J."/>
            <person name="Zhao F."/>
            <person name="Cao W."/>
        </authorList>
    </citation>
    <scope>NUCLEOTIDE SEQUENCE</scope>
    <source>
        <strain evidence="1">Hyas-2018</strain>
    </source>
</reference>
<dbReference type="Proteomes" id="UP000821845">
    <property type="component" value="Chromosome 1"/>
</dbReference>
<comment type="caution">
    <text evidence="1">The sequence shown here is derived from an EMBL/GenBank/DDBJ whole genome shotgun (WGS) entry which is preliminary data.</text>
</comment>
<organism evidence="1 2">
    <name type="scientific">Hyalomma asiaticum</name>
    <name type="common">Tick</name>
    <dbReference type="NCBI Taxonomy" id="266040"/>
    <lineage>
        <taxon>Eukaryota</taxon>
        <taxon>Metazoa</taxon>
        <taxon>Ecdysozoa</taxon>
        <taxon>Arthropoda</taxon>
        <taxon>Chelicerata</taxon>
        <taxon>Arachnida</taxon>
        <taxon>Acari</taxon>
        <taxon>Parasitiformes</taxon>
        <taxon>Ixodida</taxon>
        <taxon>Ixodoidea</taxon>
        <taxon>Ixodidae</taxon>
        <taxon>Hyalomminae</taxon>
        <taxon>Hyalomma</taxon>
    </lineage>
</organism>
<sequence length="136" mass="14318">MCMARRWENVAVCECARNTGGSDITCEGGVSATVTIKRRGTQLAAAVVTSSSPSQTSASGAVSLRVAWVRHALFVLPSPEEQAAHDDRQDTDDDCEDCHDLCEAVNSIVGGDMEDNFESFAKADADVPVVAPATDA</sequence>
<proteinExistence type="predicted"/>
<dbReference type="EMBL" id="CM023481">
    <property type="protein sequence ID" value="KAH6943894.1"/>
    <property type="molecule type" value="Genomic_DNA"/>
</dbReference>
<name>A0ACB7TCZ4_HYAAI</name>
<evidence type="ECO:0000313" key="2">
    <source>
        <dbReference type="Proteomes" id="UP000821845"/>
    </source>
</evidence>
<keyword evidence="2" id="KW-1185">Reference proteome</keyword>